<keyword evidence="3 5" id="KW-1133">Transmembrane helix</keyword>
<evidence type="ECO:0000259" key="6">
    <source>
        <dbReference type="Pfam" id="PF05154"/>
    </source>
</evidence>
<gene>
    <name evidence="7" type="ORF">g.19399</name>
</gene>
<feature type="transmembrane region" description="Helical" evidence="5">
    <location>
        <begin position="118"/>
        <end position="138"/>
    </location>
</feature>
<dbReference type="Pfam" id="PF05154">
    <property type="entry name" value="TM2"/>
    <property type="match status" value="1"/>
</dbReference>
<dbReference type="AlphaFoldDB" id="A0A1B6D4B2"/>
<sequence length="219" mass="25427">MAKKSVMLTYVLWFVGGFFGIHHFYLGRDIQAFLWWCTLGGYFGLGWLRDIVYIPFYVADANSEPEVVQRFKESIRSHPKPPFSTTRFTGMVIVGYLWGSVVSIAIPEDEIAGINWKWLDLVVPLAITLGVWSVGNIGREKGSIWWPLITAYSFYPLYYIYGGDFMFVSMIFLSALAFDSKSKKWKPRQDQKKRFIQASNYSYKLWSSILRSLVQLFLF</sequence>
<accession>A0A1B6D4B2</accession>
<feature type="transmembrane region" description="Helical" evidence="5">
    <location>
        <begin position="88"/>
        <end position="106"/>
    </location>
</feature>
<feature type="transmembrane region" description="Helical" evidence="5">
    <location>
        <begin position="33"/>
        <end position="56"/>
    </location>
</feature>
<feature type="transmembrane region" description="Helical" evidence="5">
    <location>
        <begin position="6"/>
        <end position="26"/>
    </location>
</feature>
<evidence type="ECO:0000256" key="3">
    <source>
        <dbReference type="ARBA" id="ARBA00022989"/>
    </source>
</evidence>
<organism evidence="7">
    <name type="scientific">Clastoptera arizonana</name>
    <name type="common">Arizona spittle bug</name>
    <dbReference type="NCBI Taxonomy" id="38151"/>
    <lineage>
        <taxon>Eukaryota</taxon>
        <taxon>Metazoa</taxon>
        <taxon>Ecdysozoa</taxon>
        <taxon>Arthropoda</taxon>
        <taxon>Hexapoda</taxon>
        <taxon>Insecta</taxon>
        <taxon>Pterygota</taxon>
        <taxon>Neoptera</taxon>
        <taxon>Paraneoptera</taxon>
        <taxon>Hemiptera</taxon>
        <taxon>Auchenorrhyncha</taxon>
        <taxon>Cercopoidea</taxon>
        <taxon>Clastopteridae</taxon>
        <taxon>Clastoptera</taxon>
    </lineage>
</organism>
<dbReference type="PANTHER" id="PTHR44733:SF1">
    <property type="entry name" value="DNAJ HOMOLOG SUBFAMILY C MEMBER 22"/>
    <property type="match status" value="1"/>
</dbReference>
<evidence type="ECO:0000256" key="4">
    <source>
        <dbReference type="ARBA" id="ARBA00023136"/>
    </source>
</evidence>
<evidence type="ECO:0000256" key="2">
    <source>
        <dbReference type="ARBA" id="ARBA00022692"/>
    </source>
</evidence>
<reference evidence="7" key="1">
    <citation type="submission" date="2015-12" db="EMBL/GenBank/DDBJ databases">
        <title>De novo transcriptome assembly of four potential Pierce s Disease insect vectors from Arizona vineyards.</title>
        <authorList>
            <person name="Tassone E.E."/>
        </authorList>
    </citation>
    <scope>NUCLEOTIDE SEQUENCE</scope>
</reference>
<evidence type="ECO:0000313" key="7">
    <source>
        <dbReference type="EMBL" id="JAS20510.1"/>
    </source>
</evidence>
<feature type="domain" description="TM2" evidence="6">
    <location>
        <begin position="3"/>
        <end position="52"/>
    </location>
</feature>
<name>A0A1B6D4B2_9HEMI</name>
<comment type="subcellular location">
    <subcellularLocation>
        <location evidence="1">Membrane</location>
        <topology evidence="1">Multi-pass membrane protein</topology>
    </subcellularLocation>
</comment>
<evidence type="ECO:0000256" key="5">
    <source>
        <dbReference type="SAM" id="Phobius"/>
    </source>
</evidence>
<dbReference type="GO" id="GO:0016020">
    <property type="term" value="C:membrane"/>
    <property type="evidence" value="ECO:0007669"/>
    <property type="project" value="UniProtKB-SubCell"/>
</dbReference>
<proteinExistence type="predicted"/>
<dbReference type="EMBL" id="GEDC01016788">
    <property type="protein sequence ID" value="JAS20510.1"/>
    <property type="molecule type" value="Transcribed_RNA"/>
</dbReference>
<keyword evidence="2 5" id="KW-0812">Transmembrane</keyword>
<keyword evidence="4 5" id="KW-0472">Membrane</keyword>
<dbReference type="PANTHER" id="PTHR44733">
    <property type="entry name" value="DNAJ HOMOLOG SUBFAMILY C MEMBER 22"/>
    <property type="match status" value="1"/>
</dbReference>
<evidence type="ECO:0000256" key="1">
    <source>
        <dbReference type="ARBA" id="ARBA00004141"/>
    </source>
</evidence>
<dbReference type="InterPro" id="IPR007829">
    <property type="entry name" value="TM2"/>
</dbReference>
<feature type="transmembrane region" description="Helical" evidence="5">
    <location>
        <begin position="158"/>
        <end position="178"/>
    </location>
</feature>
<protein>
    <recommendedName>
        <fullName evidence="6">TM2 domain-containing protein</fullName>
    </recommendedName>
</protein>